<dbReference type="SUPFAM" id="SSF103088">
    <property type="entry name" value="OmpA-like"/>
    <property type="match status" value="1"/>
</dbReference>
<keyword evidence="3" id="KW-1133">Transmembrane helix</keyword>
<dbReference type="Gene3D" id="3.30.1330.60">
    <property type="entry name" value="OmpA-like domain"/>
    <property type="match status" value="1"/>
</dbReference>
<keyword evidence="3" id="KW-0812">Transmembrane</keyword>
<dbReference type="Proteomes" id="UP000046373">
    <property type="component" value="Unassembled WGS sequence"/>
</dbReference>
<gene>
    <name evidence="4" type="ORF">MPLDJ20_70259</name>
</gene>
<evidence type="ECO:0000256" key="1">
    <source>
        <dbReference type="SAM" id="Coils"/>
    </source>
</evidence>
<name>A0A090FNW1_MESPL</name>
<reference evidence="4 5" key="1">
    <citation type="submission" date="2014-08" db="EMBL/GenBank/DDBJ databases">
        <authorList>
            <person name="Moulin Lionel"/>
        </authorList>
    </citation>
    <scope>NUCLEOTIDE SEQUENCE [LARGE SCALE GENOMIC DNA]</scope>
</reference>
<accession>A0A090FNW1</accession>
<feature type="region of interest" description="Disordered" evidence="2">
    <location>
        <begin position="331"/>
        <end position="352"/>
    </location>
</feature>
<feature type="coiled-coil region" evidence="1">
    <location>
        <begin position="49"/>
        <end position="83"/>
    </location>
</feature>
<evidence type="ECO:0000256" key="3">
    <source>
        <dbReference type="SAM" id="Phobius"/>
    </source>
</evidence>
<organism evidence="4 5">
    <name type="scientific">Mesorhizobium plurifarium</name>
    <dbReference type="NCBI Taxonomy" id="69974"/>
    <lineage>
        <taxon>Bacteria</taxon>
        <taxon>Pseudomonadati</taxon>
        <taxon>Pseudomonadota</taxon>
        <taxon>Alphaproteobacteria</taxon>
        <taxon>Hyphomicrobiales</taxon>
        <taxon>Phyllobacteriaceae</taxon>
        <taxon>Mesorhizobium</taxon>
    </lineage>
</organism>
<dbReference type="InterPro" id="IPR036737">
    <property type="entry name" value="OmpA-like_sf"/>
</dbReference>
<dbReference type="AlphaFoldDB" id="A0A090FNW1"/>
<feature type="transmembrane region" description="Helical" evidence="3">
    <location>
        <begin position="24"/>
        <end position="50"/>
    </location>
</feature>
<evidence type="ECO:0000256" key="2">
    <source>
        <dbReference type="SAM" id="MobiDB-lite"/>
    </source>
</evidence>
<protein>
    <recommendedName>
        <fullName evidence="6">OmpA-like domain-containing protein</fullName>
    </recommendedName>
</protein>
<evidence type="ECO:0000313" key="5">
    <source>
        <dbReference type="Proteomes" id="UP000046373"/>
    </source>
</evidence>
<evidence type="ECO:0000313" key="4">
    <source>
        <dbReference type="EMBL" id="CDX45694.1"/>
    </source>
</evidence>
<sequence length="352" mass="37654">MVGQVSDVSGTSVAFERKGYGRGLILGLTMAETMLLLVFCLLLAAGAIIAKKEKEAAEAQRIAQSAEETARKLGEENKRLLAQLNAFKPATGRNVSDQEWRELVLAKEAVETLKKAGLTVEEVVKRAPVTKVLAENDVDVDQGKVMIEHMKVLKQNGYVGGGKTPKDLSDVLKKANEFTVAAKPHDWPPIISLSELDGYNFESGSAELSDGFKTKLRDLSKTIAGIATSYGVDVIEVIGHTDEQAMSGVSSNMDKGLQPVLAGKVEVGALHPADNAGLGLARAISVTSILREMPDLGGFTILPMSGGQLILPGDRLTDGAQAGDVKARRRIEIRVRQRSREKDLAPSQGSKS</sequence>
<keyword evidence="3" id="KW-0472">Membrane</keyword>
<dbReference type="EMBL" id="CCNB01000044">
    <property type="protein sequence ID" value="CDX45694.1"/>
    <property type="molecule type" value="Genomic_DNA"/>
</dbReference>
<evidence type="ECO:0008006" key="6">
    <source>
        <dbReference type="Google" id="ProtNLM"/>
    </source>
</evidence>
<keyword evidence="1" id="KW-0175">Coiled coil</keyword>
<proteinExistence type="predicted"/>
<feature type="compositionally biased region" description="Basic and acidic residues" evidence="2">
    <location>
        <begin position="331"/>
        <end position="344"/>
    </location>
</feature>